<dbReference type="EMBL" id="CM001436">
    <property type="protein sequence ID" value="EHQ34154.1"/>
    <property type="molecule type" value="Genomic_DNA"/>
</dbReference>
<evidence type="ECO:0000313" key="1">
    <source>
        <dbReference type="EMBL" id="EHQ34154.1"/>
    </source>
</evidence>
<dbReference type="Proteomes" id="UP000005741">
    <property type="component" value="Chromosome"/>
</dbReference>
<organism evidence="1 2">
    <name type="scientific">Methanoplanus limicola DSM 2279</name>
    <dbReference type="NCBI Taxonomy" id="937775"/>
    <lineage>
        <taxon>Archaea</taxon>
        <taxon>Methanobacteriati</taxon>
        <taxon>Methanobacteriota</taxon>
        <taxon>Stenosarchaea group</taxon>
        <taxon>Methanomicrobia</taxon>
        <taxon>Methanomicrobiales</taxon>
        <taxon>Methanomicrobiaceae</taxon>
        <taxon>Methanoplanus</taxon>
    </lineage>
</organism>
<dbReference type="HOGENOM" id="CLU_2781572_0_0_2"/>
<sequence length="69" mass="7543">MAAYNIVRPKYSGDRRLRAAATVDSGKPVSSFTGDCKAKSGFAEFCVPLLFKEIAKQCVYITINLTLLP</sequence>
<gene>
    <name evidence="1" type="ORF">Metlim_0001</name>
</gene>
<keyword evidence="2" id="KW-1185">Reference proteome</keyword>
<dbReference type="InParanoid" id="H1YY59"/>
<name>H1YY59_9EURY</name>
<protein>
    <submittedName>
        <fullName evidence="1">Uncharacterized protein</fullName>
    </submittedName>
</protein>
<evidence type="ECO:0000313" key="2">
    <source>
        <dbReference type="Proteomes" id="UP000005741"/>
    </source>
</evidence>
<dbReference type="AlphaFoldDB" id="H1YY59"/>
<feature type="non-terminal residue" evidence="1">
    <location>
        <position position="69"/>
    </location>
</feature>
<reference evidence="1 2" key="1">
    <citation type="submission" date="2011-10" db="EMBL/GenBank/DDBJ databases">
        <title>The Improved High-Quality Draft genome of Methanoplanus limicola DSM 2279.</title>
        <authorList>
            <consortium name="US DOE Joint Genome Institute (JGI-PGF)"/>
            <person name="Lucas S."/>
            <person name="Copeland A."/>
            <person name="Lapidus A."/>
            <person name="Glavina del Rio T."/>
            <person name="Dalin E."/>
            <person name="Tice H."/>
            <person name="Bruce D."/>
            <person name="Goodwin L."/>
            <person name="Pitluck S."/>
            <person name="Peters L."/>
            <person name="Mikhailova N."/>
            <person name="Lu M."/>
            <person name="Kyrpides N."/>
            <person name="Mavromatis K."/>
            <person name="Ivanova N."/>
            <person name="Markowitz V."/>
            <person name="Cheng J.-F."/>
            <person name="Hugenholtz P."/>
            <person name="Woyke T."/>
            <person name="Wu D."/>
            <person name="Wirth R."/>
            <person name="Brambilla E.-M."/>
            <person name="Klenk H.-P."/>
            <person name="Eisen J.A."/>
        </authorList>
    </citation>
    <scope>NUCLEOTIDE SEQUENCE [LARGE SCALE GENOMIC DNA]</scope>
    <source>
        <strain evidence="1 2">DSM 2279</strain>
    </source>
</reference>
<proteinExistence type="predicted"/>
<accession>H1YY59</accession>
<dbReference type="STRING" id="937775.Metlim_0001"/>